<keyword evidence="3" id="KW-1185">Reference proteome</keyword>
<evidence type="ECO:0000313" key="2">
    <source>
        <dbReference type="EMBL" id="MUN29826.1"/>
    </source>
</evidence>
<accession>A0A6A9QLF4</accession>
<dbReference type="AlphaFoldDB" id="A0A6A9QLF4"/>
<dbReference type="EMBL" id="WGGD01000005">
    <property type="protein sequence ID" value="MUN29826.1"/>
    <property type="molecule type" value="Genomic_DNA"/>
</dbReference>
<dbReference type="RefSeq" id="WP_156017538.1">
    <property type="nucleotide sequence ID" value="NZ_BBBY01000022.1"/>
</dbReference>
<keyword evidence="1" id="KW-0812">Transmembrane</keyword>
<organism evidence="2 3">
    <name type="scientific">Sulfuracidifex metallicus DSM 6482 = JCM 9184</name>
    <dbReference type="NCBI Taxonomy" id="523847"/>
    <lineage>
        <taxon>Archaea</taxon>
        <taxon>Thermoproteota</taxon>
        <taxon>Thermoprotei</taxon>
        <taxon>Sulfolobales</taxon>
        <taxon>Sulfolobaceae</taxon>
        <taxon>Sulfuracidifex</taxon>
    </lineage>
</organism>
<evidence type="ECO:0000313" key="3">
    <source>
        <dbReference type="Proteomes" id="UP000470772"/>
    </source>
</evidence>
<gene>
    <name evidence="2" type="ORF">GC250_10375</name>
</gene>
<proteinExistence type="predicted"/>
<comment type="caution">
    <text evidence="2">The sequence shown here is derived from an EMBL/GenBank/DDBJ whole genome shotgun (WGS) entry which is preliminary data.</text>
</comment>
<protein>
    <submittedName>
        <fullName evidence="2">Uncharacterized protein</fullName>
    </submittedName>
</protein>
<dbReference type="Proteomes" id="UP000470772">
    <property type="component" value="Unassembled WGS sequence"/>
</dbReference>
<sequence length="85" mass="9739">MAEMDEEDFQYCHGSMSLSMPFVLTSLLSLSILSWINVIIDAIRVGEFTPTRFLLSTIINFTTPPSSRYATYLLLFLGRMVFYTN</sequence>
<name>A0A6A9QLF4_SULME</name>
<keyword evidence="1" id="KW-0472">Membrane</keyword>
<evidence type="ECO:0000256" key="1">
    <source>
        <dbReference type="SAM" id="Phobius"/>
    </source>
</evidence>
<keyword evidence="1" id="KW-1133">Transmembrane helix</keyword>
<reference evidence="2 3" key="1">
    <citation type="submission" date="2019-10" db="EMBL/GenBank/DDBJ databases">
        <title>Sequencing and Assembly of Multiple Reported Metal-Biooxidizing Members of the Extremely Thermoacidophilic Archaeal Family Sulfolobaceae.</title>
        <authorList>
            <person name="Counts J.A."/>
            <person name="Kelly R.M."/>
        </authorList>
    </citation>
    <scope>NUCLEOTIDE SEQUENCE [LARGE SCALE GENOMIC DNA]</scope>
    <source>
        <strain evidence="2 3">DSM 6482</strain>
    </source>
</reference>
<feature type="transmembrane region" description="Helical" evidence="1">
    <location>
        <begin position="20"/>
        <end position="40"/>
    </location>
</feature>